<dbReference type="Pfam" id="PF00702">
    <property type="entry name" value="Hydrolase"/>
    <property type="match status" value="1"/>
</dbReference>
<evidence type="ECO:0000313" key="2">
    <source>
        <dbReference type="EMBL" id="KAJ5602889.1"/>
    </source>
</evidence>
<dbReference type="SFLD" id="SFLDG01129">
    <property type="entry name" value="C1.5:_HAD__Beta-PGM__Phosphata"/>
    <property type="match status" value="1"/>
</dbReference>
<feature type="compositionally biased region" description="Polar residues" evidence="1">
    <location>
        <begin position="1"/>
        <end position="22"/>
    </location>
</feature>
<accession>A0AAD6H4M5</accession>
<dbReference type="PANTHER" id="PTHR43611:SF3">
    <property type="entry name" value="FLAVIN MONONUCLEOTIDE HYDROLASE 1, CHLOROPLATIC"/>
    <property type="match status" value="1"/>
</dbReference>
<evidence type="ECO:0008006" key="4">
    <source>
        <dbReference type="Google" id="ProtNLM"/>
    </source>
</evidence>
<name>A0AAD6H4M5_9EURO</name>
<dbReference type="SFLD" id="SFLDS00003">
    <property type="entry name" value="Haloacid_Dehalogenase"/>
    <property type="match status" value="1"/>
</dbReference>
<dbReference type="GeneID" id="81587144"/>
<dbReference type="SUPFAM" id="SSF56784">
    <property type="entry name" value="HAD-like"/>
    <property type="match status" value="2"/>
</dbReference>
<dbReference type="Gene3D" id="3.40.50.1000">
    <property type="entry name" value="HAD superfamily/HAD-like"/>
    <property type="match status" value="2"/>
</dbReference>
<dbReference type="Gene3D" id="1.10.150.240">
    <property type="entry name" value="Putative phosphatase, domain 2"/>
    <property type="match status" value="1"/>
</dbReference>
<dbReference type="PANTHER" id="PTHR43611">
    <property type="entry name" value="ALPHA-D-GLUCOSE 1-PHOSPHATE PHOSPHATASE"/>
    <property type="match status" value="1"/>
</dbReference>
<reference evidence="2" key="1">
    <citation type="journal article" date="2023" name="IMA Fungus">
        <title>Comparative genomic study of the Penicillium genus elucidates a diverse pangenome and 15 lateral gene transfer events.</title>
        <authorList>
            <person name="Petersen C."/>
            <person name="Sorensen T."/>
            <person name="Nielsen M.R."/>
            <person name="Sondergaard T.E."/>
            <person name="Sorensen J.L."/>
            <person name="Fitzpatrick D.A."/>
            <person name="Frisvad J.C."/>
            <person name="Nielsen K.L."/>
        </authorList>
    </citation>
    <scope>NUCLEOTIDE SEQUENCE</scope>
    <source>
        <strain evidence="2">IBT 12815</strain>
    </source>
</reference>
<dbReference type="GO" id="GO:0016791">
    <property type="term" value="F:phosphatase activity"/>
    <property type="evidence" value="ECO:0007669"/>
    <property type="project" value="UniProtKB-ARBA"/>
</dbReference>
<sequence length="718" mass="82138">MLSSLKPHFSNQRHNSHSSSMSEPHAARPRRYKAVIFDIGDVLFSWCPPTTTSVPPSTIKAMISHPTWFSFERGEISISDCYAQLMQAFSTVSVRDVSDVFDEARKSLKNDPILTQLLHDIKKTASKYMDHDNNDLRLYVMSNMSREDFAYLRQLDYFPWDLFDGSFVSAHVGMRKPELQFFEHVLREIGMTENPDRVLFIDDKMENIQAAEMVGMHGVQFRSGDETAAVVRGFIIRNMLSTAVNSNPKIQTIVIQVEGILVNIPHLANTAFCIPPLKRLQSTSTWMRYECNEIKEQQCYEALGKQFDFDASELEDAVSALRDVIDYDKNLVSKIRQLKRETGGLLNMIAIWNVAKPDYDAIRKRWGSDFLEGFDDIFTSFAAGARMPHIGFYHQFLTSTKTEPQNSVFIGSDIRNVVAARSLGMRGIVFNGSQELPRTLLNVISDPRNAKKLQPSTDCGTPILENYVQLLILEVTGDEKFPSCNSYILKTLSSNTVKNDIEQPTFTKMNPPNDLDTTSLALQLVPQEDTIVHLLLDKMLEYLSPDGIIQVYFDHERPRVDPVACVNIFLTFHTHRRGHELQKTVDWIYQILLYRAYIDGTYYYQTAEWFLFYISRLLKQTHDANLEKKFAPLLRERIQERIGAPGDSLVLGMRLSVCQAMGVSNYQDMKTLTEMQCEDGGWEPGYLYSIPIVGKRIFDRGFTTALALKVIKENRLDY</sequence>
<dbReference type="EMBL" id="JAQJAE010000003">
    <property type="protein sequence ID" value="KAJ5602889.1"/>
    <property type="molecule type" value="Genomic_DNA"/>
</dbReference>
<organism evidence="2 3">
    <name type="scientific">Penicillium hordei</name>
    <dbReference type="NCBI Taxonomy" id="40994"/>
    <lineage>
        <taxon>Eukaryota</taxon>
        <taxon>Fungi</taxon>
        <taxon>Dikarya</taxon>
        <taxon>Ascomycota</taxon>
        <taxon>Pezizomycotina</taxon>
        <taxon>Eurotiomycetes</taxon>
        <taxon>Eurotiomycetidae</taxon>
        <taxon>Eurotiales</taxon>
        <taxon>Aspergillaceae</taxon>
        <taxon>Penicillium</taxon>
    </lineage>
</organism>
<comment type="caution">
    <text evidence="2">The sequence shown here is derived from an EMBL/GenBank/DDBJ whole genome shotgun (WGS) entry which is preliminary data.</text>
</comment>
<reference evidence="2" key="2">
    <citation type="submission" date="2023-01" db="EMBL/GenBank/DDBJ databases">
        <authorList>
            <person name="Petersen C."/>
        </authorList>
    </citation>
    <scope>NUCLEOTIDE SEQUENCE</scope>
    <source>
        <strain evidence="2">IBT 12815</strain>
    </source>
</reference>
<evidence type="ECO:0000256" key="1">
    <source>
        <dbReference type="SAM" id="MobiDB-lite"/>
    </source>
</evidence>
<keyword evidence="3" id="KW-1185">Reference proteome</keyword>
<dbReference type="InterPro" id="IPR023198">
    <property type="entry name" value="PGP-like_dom2"/>
</dbReference>
<evidence type="ECO:0000313" key="3">
    <source>
        <dbReference type="Proteomes" id="UP001213799"/>
    </source>
</evidence>
<dbReference type="CDD" id="cd02603">
    <property type="entry name" value="HAD_sEH-N_like"/>
    <property type="match status" value="1"/>
</dbReference>
<dbReference type="RefSeq" id="XP_056752687.1">
    <property type="nucleotide sequence ID" value="XM_056896902.1"/>
</dbReference>
<gene>
    <name evidence="2" type="ORF">N7537_005845</name>
</gene>
<feature type="region of interest" description="Disordered" evidence="1">
    <location>
        <begin position="1"/>
        <end position="26"/>
    </location>
</feature>
<protein>
    <recommendedName>
        <fullName evidence="4">HAD-like protein</fullName>
    </recommendedName>
</protein>
<dbReference type="InterPro" id="IPR023214">
    <property type="entry name" value="HAD_sf"/>
</dbReference>
<proteinExistence type="predicted"/>
<dbReference type="Proteomes" id="UP001213799">
    <property type="component" value="Unassembled WGS sequence"/>
</dbReference>
<dbReference type="InterPro" id="IPR036412">
    <property type="entry name" value="HAD-like_sf"/>
</dbReference>
<dbReference type="AlphaFoldDB" id="A0AAD6H4M5"/>
<dbReference type="InterPro" id="IPR006439">
    <property type="entry name" value="HAD-SF_hydro_IA"/>
</dbReference>
<dbReference type="NCBIfam" id="TIGR01509">
    <property type="entry name" value="HAD-SF-IA-v3"/>
    <property type="match status" value="1"/>
</dbReference>